<keyword evidence="1" id="KW-0934">Plastid</keyword>
<protein>
    <submittedName>
        <fullName evidence="1">Uncharacterized protein</fullName>
    </submittedName>
</protein>
<name>A0A1U6ZGB1_9RHOD</name>
<gene>
    <name evidence="1" type="primary">orf621</name>
</gene>
<accession>A0A1U6ZGB1</accession>
<dbReference type="AlphaFoldDB" id="A0A1U6ZGB1"/>
<evidence type="ECO:0000313" key="1">
    <source>
        <dbReference type="EMBL" id="ALL97190.1"/>
    </source>
</evidence>
<dbReference type="EMBL" id="KT716756">
    <property type="protein sequence ID" value="ALL97190.1"/>
    <property type="molecule type" value="Genomic_DNA"/>
</dbReference>
<organism evidence="1">
    <name type="scientific">Pyropia endiviifolia</name>
    <dbReference type="NCBI Taxonomy" id="1699272"/>
    <lineage>
        <taxon>Eukaryota</taxon>
        <taxon>Rhodophyta</taxon>
        <taxon>Bangiophyceae</taxon>
        <taxon>Bangiales</taxon>
        <taxon>Bangiaceae</taxon>
        <taxon>Pyropia</taxon>
    </lineage>
</organism>
<proteinExistence type="predicted"/>
<sequence length="119" mass="14188">METIYLLLSDNTAELALYKSILNFSVKVRLEYLIPISKSIRISLFYNYLDCFLMRPRKGLTYLWQDLTNCKRIQSFLLEKLSYGFGIQLKLPIRQMPPLSIEYTVNSGRHFCIYLHIYY</sequence>
<geneLocation type="plastid" evidence="1"/>
<reference evidence="1" key="1">
    <citation type="submission" date="2015-09" db="EMBL/GenBank/DDBJ databases">
        <authorList>
            <person name="Jackson K.R."/>
            <person name="Lunt B.L."/>
            <person name="Fisher J.N.B."/>
            <person name="Gardner A.V."/>
            <person name="Bailey M.E."/>
            <person name="Deus L.M."/>
            <person name="Earl A.S."/>
            <person name="Gibby P.D."/>
            <person name="Hartmann K.A."/>
            <person name="Liu J.E."/>
            <person name="Manci A.M."/>
            <person name="Nielsen D.A."/>
            <person name="Solomon M.B."/>
            <person name="Breakwell D.P."/>
            <person name="Burnett S.H."/>
            <person name="Grose J.H."/>
        </authorList>
    </citation>
    <scope>NUCLEOTIDE SEQUENCE</scope>
</reference>